<dbReference type="RefSeq" id="WP_129456570.1">
    <property type="nucleotide sequence ID" value="NZ_JACXYX010000019.1"/>
</dbReference>
<dbReference type="Proteomes" id="UP000293291">
    <property type="component" value="Unassembled WGS sequence"/>
</dbReference>
<organism evidence="3 4">
    <name type="scientific">Nocardioides ganghwensis</name>
    <dbReference type="NCBI Taxonomy" id="252230"/>
    <lineage>
        <taxon>Bacteria</taxon>
        <taxon>Bacillati</taxon>
        <taxon>Actinomycetota</taxon>
        <taxon>Actinomycetes</taxon>
        <taxon>Propionibacteriales</taxon>
        <taxon>Nocardioidaceae</taxon>
        <taxon>Nocardioides</taxon>
    </lineage>
</organism>
<feature type="signal peptide" evidence="2">
    <location>
        <begin position="1"/>
        <end position="20"/>
    </location>
</feature>
<evidence type="ECO:0000256" key="2">
    <source>
        <dbReference type="SAM" id="SignalP"/>
    </source>
</evidence>
<feature type="region of interest" description="Disordered" evidence="1">
    <location>
        <begin position="19"/>
        <end position="45"/>
    </location>
</feature>
<evidence type="ECO:0000313" key="4">
    <source>
        <dbReference type="Proteomes" id="UP000293291"/>
    </source>
</evidence>
<keyword evidence="4" id="KW-1185">Reference proteome</keyword>
<name>A0A4Q2SBB5_9ACTN</name>
<dbReference type="OrthoDB" id="5242307at2"/>
<feature type="chain" id="PRO_5039663139" description="Peptidase MA-like domain-containing protein" evidence="2">
    <location>
        <begin position="21"/>
        <end position="417"/>
    </location>
</feature>
<evidence type="ECO:0000313" key="3">
    <source>
        <dbReference type="EMBL" id="RYB98419.1"/>
    </source>
</evidence>
<comment type="caution">
    <text evidence="3">The sequence shown here is derived from an EMBL/GenBank/DDBJ whole genome shotgun (WGS) entry which is preliminary data.</text>
</comment>
<evidence type="ECO:0000256" key="1">
    <source>
        <dbReference type="SAM" id="MobiDB-lite"/>
    </source>
</evidence>
<dbReference type="EMBL" id="SDWU01000023">
    <property type="protein sequence ID" value="RYB98419.1"/>
    <property type="molecule type" value="Genomic_DNA"/>
</dbReference>
<dbReference type="AlphaFoldDB" id="A0A4Q2SBB5"/>
<gene>
    <name evidence="3" type="ORF">EUA07_18030</name>
</gene>
<proteinExistence type="predicted"/>
<accession>A0A4Q2SBB5</accession>
<evidence type="ECO:0008006" key="5">
    <source>
        <dbReference type="Google" id="ProtNLM"/>
    </source>
</evidence>
<keyword evidence="2" id="KW-0732">Signal</keyword>
<sequence>MRASRAWLACLLLLPTAACQGGTPAPDEPSHPGLPERSGPPAGMDESLRDAALELVETREQALVDGDRDAFLATIDPSAKEFARTQARWWDNIARLPATDLSLELGDEGVMTRVHGEGDLQLPVDFTMRLDGYDEHAVTQPLIYTFVGDEDEVLLTSDRNLQNDALTGWLPAPWDVAAITVEESDGVLGVFDDETKDEAAELQDAIVAARDAIEPLVPPWSGRVVAYDISDVDAIDKMSSMSIDRTAGIAFPVMARPGGKKVAAHRFAVNPVHTDGEEWRGILFRHELVHVALGSSDNGSPRWLSEGVADYVAYSAVYDVDQRRRGLAQQLGSMAPRSLPTGRDFYQGRSRLNYALAHLACDYLASTRGDDVLWDLMDSFRHRGAPFPADVEARVRAELGMSTEEIVTDALAWARSA</sequence>
<reference evidence="3 4" key="1">
    <citation type="submission" date="2019-01" db="EMBL/GenBank/DDBJ databases">
        <title>Novel species of Nocardioides.</title>
        <authorList>
            <person name="Liu Q."/>
            <person name="Xin Y.-H."/>
        </authorList>
    </citation>
    <scope>NUCLEOTIDE SEQUENCE [LARGE SCALE GENOMIC DNA]</scope>
    <source>
        <strain evidence="3 4">CGMCC 4.6875</strain>
    </source>
</reference>
<protein>
    <recommendedName>
        <fullName evidence="5">Peptidase MA-like domain-containing protein</fullName>
    </recommendedName>
</protein>